<sequence length="74" mass="8098">MATTAQPLYRRGMIVIQPAVNQQGMPVLKQVAIPNLRPESNQADIYSTLQAIGQLQRHPVTGIMTVDTAELIEA</sequence>
<accession>A0A4R2SBU5</accession>
<dbReference type="Proteomes" id="UP000294813">
    <property type="component" value="Unassembled WGS sequence"/>
</dbReference>
<gene>
    <name evidence="2" type="ORF">EDD73_10240</name>
</gene>
<dbReference type="OrthoDB" id="1954703at2"/>
<protein>
    <recommendedName>
        <fullName evidence="1">DUF1659 domain-containing protein</fullName>
    </recommendedName>
</protein>
<evidence type="ECO:0000313" key="2">
    <source>
        <dbReference type="EMBL" id="TCP68645.1"/>
    </source>
</evidence>
<evidence type="ECO:0000259" key="1">
    <source>
        <dbReference type="Pfam" id="PF07872"/>
    </source>
</evidence>
<reference evidence="2 3" key="1">
    <citation type="submission" date="2019-03" db="EMBL/GenBank/DDBJ databases">
        <title>Genomic Encyclopedia of Type Strains, Phase IV (KMG-IV): sequencing the most valuable type-strain genomes for metagenomic binning, comparative biology and taxonomic classification.</title>
        <authorList>
            <person name="Goeker M."/>
        </authorList>
    </citation>
    <scope>NUCLEOTIDE SEQUENCE [LARGE SCALE GENOMIC DNA]</scope>
    <source>
        <strain evidence="2 3">DSM 11170</strain>
    </source>
</reference>
<dbReference type="InterPro" id="IPR012454">
    <property type="entry name" value="DUF1659"/>
</dbReference>
<dbReference type="Pfam" id="PF07872">
    <property type="entry name" value="DUF1659"/>
    <property type="match status" value="1"/>
</dbReference>
<dbReference type="EMBL" id="SLXT01000002">
    <property type="protein sequence ID" value="TCP68645.1"/>
    <property type="molecule type" value="Genomic_DNA"/>
</dbReference>
<name>A0A4R2SBU5_9FIRM</name>
<evidence type="ECO:0000313" key="3">
    <source>
        <dbReference type="Proteomes" id="UP000294813"/>
    </source>
</evidence>
<keyword evidence="3" id="KW-1185">Reference proteome</keyword>
<proteinExistence type="predicted"/>
<dbReference type="RefSeq" id="WP_131917851.1">
    <property type="nucleotide sequence ID" value="NZ_JAOQNU010000002.1"/>
</dbReference>
<organism evidence="2 3">
    <name type="scientific">Heliophilum fasciatum</name>
    <dbReference type="NCBI Taxonomy" id="35700"/>
    <lineage>
        <taxon>Bacteria</taxon>
        <taxon>Bacillati</taxon>
        <taxon>Bacillota</taxon>
        <taxon>Clostridia</taxon>
        <taxon>Eubacteriales</taxon>
        <taxon>Heliobacteriaceae</taxon>
        <taxon>Heliophilum</taxon>
    </lineage>
</organism>
<comment type="caution">
    <text evidence="2">The sequence shown here is derived from an EMBL/GenBank/DDBJ whole genome shotgun (WGS) entry which is preliminary data.</text>
</comment>
<feature type="domain" description="DUF1659" evidence="1">
    <location>
        <begin position="3"/>
        <end position="73"/>
    </location>
</feature>
<dbReference type="AlphaFoldDB" id="A0A4R2SBU5"/>